<dbReference type="RefSeq" id="WP_133326165.1">
    <property type="nucleotide sequence ID" value="NZ_SMYL01000002.1"/>
</dbReference>
<organism evidence="2 3">
    <name type="scientific">Sapientia aquatica</name>
    <dbReference type="NCBI Taxonomy" id="1549640"/>
    <lineage>
        <taxon>Bacteria</taxon>
        <taxon>Pseudomonadati</taxon>
        <taxon>Pseudomonadota</taxon>
        <taxon>Betaproteobacteria</taxon>
        <taxon>Burkholderiales</taxon>
        <taxon>Oxalobacteraceae</taxon>
        <taxon>Sapientia</taxon>
    </lineage>
</organism>
<proteinExistence type="predicted"/>
<keyword evidence="1" id="KW-0732">Signal</keyword>
<feature type="chain" id="PRO_5020303203" description="Galactose oxidase" evidence="1">
    <location>
        <begin position="22"/>
        <end position="457"/>
    </location>
</feature>
<sequence>MSAIKVNRVLLAAAIAGFLLVGCKGKSSSGTSIPASLTNWTWEAGTNVAGSAGNFGTIGVAATTNQPSGRSGAMSWKDSQGQFWVFSGAGGFSDMWVFNTTNLGWIWKAGANVNTSAPGIYGTQGTAAATNMPGARTNGAAWSDTAGNFWLLGGYGTDSSGLIGYLNDLWSYSPATNQWTWVGGSKNGGSGAAVAGFPNPRNSAATWKDASGNFYLFGGQVYLGGTVGVQNDLWQYSPTTNQWTMIGGSTALNAQGTYGTAGTTAASNQPGARQQPVTWTDSTGTFWMLGGTGLDSAGANGQLNDLWKFNPTTKQWTWVTGSNTINALGNYGTNNVAASTNQPGARSGGIGWTDSLGNLWLFGGTGINASGTLTYLNDLWKFQVSSGQWVWINGSYNGNVGGYYGTISVLSSSNMPGSRLGANGWNDGSGNFWLFGGAGYDAAGSNGRLSDMWKFLP</sequence>
<dbReference type="EMBL" id="SMYL01000002">
    <property type="protein sequence ID" value="TDK67177.1"/>
    <property type="molecule type" value="Genomic_DNA"/>
</dbReference>
<dbReference type="SUPFAM" id="SSF117281">
    <property type="entry name" value="Kelch motif"/>
    <property type="match status" value="1"/>
</dbReference>
<dbReference type="OrthoDB" id="103335at2"/>
<dbReference type="AlphaFoldDB" id="A0A4R5W5H6"/>
<reference evidence="2 3" key="1">
    <citation type="submission" date="2019-03" db="EMBL/GenBank/DDBJ databases">
        <title>Sapientia aquatica gen. nov., sp. nov., isolated from a crater lake.</title>
        <authorList>
            <person name="Felfoldi T."/>
            <person name="Szabo A."/>
            <person name="Toth E."/>
            <person name="Schumann P."/>
            <person name="Keki Z."/>
            <person name="Marialigeti K."/>
            <person name="Mathe I."/>
        </authorList>
    </citation>
    <scope>NUCLEOTIDE SEQUENCE [LARGE SCALE GENOMIC DNA]</scope>
    <source>
        <strain evidence="2 3">SA-152</strain>
    </source>
</reference>
<evidence type="ECO:0000256" key="1">
    <source>
        <dbReference type="SAM" id="SignalP"/>
    </source>
</evidence>
<dbReference type="InterPro" id="IPR015915">
    <property type="entry name" value="Kelch-typ_b-propeller"/>
</dbReference>
<keyword evidence="3" id="KW-1185">Reference proteome</keyword>
<evidence type="ECO:0000313" key="2">
    <source>
        <dbReference type="EMBL" id="TDK67177.1"/>
    </source>
</evidence>
<comment type="caution">
    <text evidence="2">The sequence shown here is derived from an EMBL/GenBank/DDBJ whole genome shotgun (WGS) entry which is preliminary data.</text>
</comment>
<dbReference type="PROSITE" id="PS51257">
    <property type="entry name" value="PROKAR_LIPOPROTEIN"/>
    <property type="match status" value="1"/>
</dbReference>
<name>A0A4R5W5H6_9BURK</name>
<protein>
    <recommendedName>
        <fullName evidence="4">Galactose oxidase</fullName>
    </recommendedName>
</protein>
<dbReference type="PANTHER" id="PTHR23244">
    <property type="entry name" value="KELCH REPEAT DOMAIN"/>
    <property type="match status" value="1"/>
</dbReference>
<accession>A0A4R5W5H6</accession>
<evidence type="ECO:0000313" key="3">
    <source>
        <dbReference type="Proteomes" id="UP000294829"/>
    </source>
</evidence>
<evidence type="ECO:0008006" key="4">
    <source>
        <dbReference type="Google" id="ProtNLM"/>
    </source>
</evidence>
<dbReference type="Gene3D" id="2.120.10.80">
    <property type="entry name" value="Kelch-type beta propeller"/>
    <property type="match status" value="2"/>
</dbReference>
<gene>
    <name evidence="2" type="ORF">E2I14_05285</name>
</gene>
<dbReference type="Proteomes" id="UP000294829">
    <property type="component" value="Unassembled WGS sequence"/>
</dbReference>
<feature type="signal peptide" evidence="1">
    <location>
        <begin position="1"/>
        <end position="21"/>
    </location>
</feature>